<organism evidence="4 5">
    <name type="scientific">Strongylus vulgaris</name>
    <name type="common">Blood worm</name>
    <dbReference type="NCBI Taxonomy" id="40348"/>
    <lineage>
        <taxon>Eukaryota</taxon>
        <taxon>Metazoa</taxon>
        <taxon>Ecdysozoa</taxon>
        <taxon>Nematoda</taxon>
        <taxon>Chromadorea</taxon>
        <taxon>Rhabditida</taxon>
        <taxon>Rhabditina</taxon>
        <taxon>Rhabditomorpha</taxon>
        <taxon>Strongyloidea</taxon>
        <taxon>Strongylidae</taxon>
        <taxon>Strongylus</taxon>
    </lineage>
</organism>
<protein>
    <recommendedName>
        <fullName evidence="6">Fibronectin type-III domain-containing protein</fullName>
    </recommendedName>
</protein>
<dbReference type="PROSITE" id="PS50835">
    <property type="entry name" value="IG_LIKE"/>
    <property type="match status" value="1"/>
</dbReference>
<feature type="domain" description="Ig-like" evidence="2">
    <location>
        <begin position="84"/>
        <end position="157"/>
    </location>
</feature>
<dbReference type="InterPro" id="IPR007110">
    <property type="entry name" value="Ig-like_dom"/>
</dbReference>
<evidence type="ECO:0008006" key="6">
    <source>
        <dbReference type="Google" id="ProtNLM"/>
    </source>
</evidence>
<dbReference type="OrthoDB" id="6107607at2759"/>
<evidence type="ECO:0000313" key="5">
    <source>
        <dbReference type="Proteomes" id="UP000270094"/>
    </source>
</evidence>
<dbReference type="EMBL" id="UYYB01013370">
    <property type="protein sequence ID" value="VDM69736.1"/>
    <property type="molecule type" value="Genomic_DNA"/>
</dbReference>
<reference evidence="4 5" key="1">
    <citation type="submission" date="2018-11" db="EMBL/GenBank/DDBJ databases">
        <authorList>
            <consortium name="Pathogen Informatics"/>
        </authorList>
    </citation>
    <scope>NUCLEOTIDE SEQUENCE [LARGE SCALE GENOMIC DNA]</scope>
</reference>
<dbReference type="SMART" id="SM00060">
    <property type="entry name" value="FN3"/>
    <property type="match status" value="1"/>
</dbReference>
<dbReference type="PANTHER" id="PTHR14340:SF13">
    <property type="entry name" value="TITIN"/>
    <property type="match status" value="1"/>
</dbReference>
<proteinExistence type="predicted"/>
<dbReference type="AlphaFoldDB" id="A0A3P7IJB5"/>
<feature type="domain" description="Fibronectin type-III" evidence="3">
    <location>
        <begin position="252"/>
        <end position="343"/>
    </location>
</feature>
<dbReference type="InterPro" id="IPR036179">
    <property type="entry name" value="Ig-like_dom_sf"/>
</dbReference>
<dbReference type="PROSITE" id="PS50853">
    <property type="entry name" value="FN3"/>
    <property type="match status" value="1"/>
</dbReference>
<keyword evidence="5" id="KW-1185">Reference proteome</keyword>
<dbReference type="GO" id="GO:0008307">
    <property type="term" value="F:structural constituent of muscle"/>
    <property type="evidence" value="ECO:0007669"/>
    <property type="project" value="TreeGrafter"/>
</dbReference>
<evidence type="ECO:0000313" key="4">
    <source>
        <dbReference type="EMBL" id="VDM69736.1"/>
    </source>
</evidence>
<accession>A0A3P7IJB5</accession>
<gene>
    <name evidence="4" type="ORF">SVUK_LOCUS4734</name>
</gene>
<dbReference type="SUPFAM" id="SSF48726">
    <property type="entry name" value="Immunoglobulin"/>
    <property type="match status" value="2"/>
</dbReference>
<dbReference type="CDD" id="cd00096">
    <property type="entry name" value="Ig"/>
    <property type="match status" value="1"/>
</dbReference>
<dbReference type="SUPFAM" id="SSF49265">
    <property type="entry name" value="Fibronectin type III"/>
    <property type="match status" value="1"/>
</dbReference>
<dbReference type="GO" id="GO:0045214">
    <property type="term" value="P:sarcomere organization"/>
    <property type="evidence" value="ECO:0007669"/>
    <property type="project" value="TreeGrafter"/>
</dbReference>
<evidence type="ECO:0000259" key="2">
    <source>
        <dbReference type="PROSITE" id="PS50835"/>
    </source>
</evidence>
<dbReference type="Pfam" id="PF00041">
    <property type="entry name" value="fn3"/>
    <property type="match status" value="1"/>
</dbReference>
<sequence length="362" mass="40693">MLLTGTLEVTTTVQIPSAATSVSRLIEELKLQSAEEAHAFIGVTTCKEVVQKTVTIRLPAEDEAELQQEIVSHPQNTKWKDLKESVTLTCTTKKDIEHASWFKNGMKVETSEFISIVTERNETKISLKQFNPYYIGVYHVVVDNIGSQPARVSANVAPIIESKLPSKIVHKIGRPLDLQLTYAAYPAPHVKLHHENSAITLLADIDQYEDSLSIRIKDLRKEDDGLVSILLSNEHGKTETSFVLQLVDTPLAPQDAHIVELTPTTVTMEWSSPDIDESDIIHYIVERRMAESRRWRKMTKTAKKVYKCTDLVPNEFYAFRILAVNSYGEGLPSNVLEADMPPETEEDILPAAITTEDEVEEK</sequence>
<feature type="non-terminal residue" evidence="4">
    <location>
        <position position="362"/>
    </location>
</feature>
<dbReference type="Gene3D" id="2.60.40.10">
    <property type="entry name" value="Immunoglobulins"/>
    <property type="match status" value="3"/>
</dbReference>
<dbReference type="InterPro" id="IPR036116">
    <property type="entry name" value="FN3_sf"/>
</dbReference>
<evidence type="ECO:0000256" key="1">
    <source>
        <dbReference type="ARBA" id="ARBA00023319"/>
    </source>
</evidence>
<dbReference type="Proteomes" id="UP000270094">
    <property type="component" value="Unassembled WGS sequence"/>
</dbReference>
<name>A0A3P7IJB5_STRVU</name>
<dbReference type="GO" id="GO:0031430">
    <property type="term" value="C:M band"/>
    <property type="evidence" value="ECO:0007669"/>
    <property type="project" value="TreeGrafter"/>
</dbReference>
<dbReference type="InterPro" id="IPR003961">
    <property type="entry name" value="FN3_dom"/>
</dbReference>
<dbReference type="PANTHER" id="PTHR14340">
    <property type="entry name" value="MICROFIBRIL-ASSOCIATED GLYCOPROTEIN 3"/>
    <property type="match status" value="1"/>
</dbReference>
<keyword evidence="1" id="KW-0393">Immunoglobulin domain</keyword>
<dbReference type="GO" id="GO:0048738">
    <property type="term" value="P:cardiac muscle tissue development"/>
    <property type="evidence" value="ECO:0007669"/>
    <property type="project" value="TreeGrafter"/>
</dbReference>
<dbReference type="InterPro" id="IPR013783">
    <property type="entry name" value="Ig-like_fold"/>
</dbReference>
<dbReference type="CDD" id="cd00063">
    <property type="entry name" value="FN3"/>
    <property type="match status" value="1"/>
</dbReference>
<evidence type="ECO:0000259" key="3">
    <source>
        <dbReference type="PROSITE" id="PS50853"/>
    </source>
</evidence>